<dbReference type="OrthoDB" id="328037at2759"/>
<feature type="region of interest" description="Disordered" evidence="1">
    <location>
        <begin position="229"/>
        <end position="267"/>
    </location>
</feature>
<feature type="compositionally biased region" description="Basic and acidic residues" evidence="1">
    <location>
        <begin position="240"/>
        <end position="255"/>
    </location>
</feature>
<feature type="compositionally biased region" description="Polar residues" evidence="1">
    <location>
        <begin position="557"/>
        <end position="567"/>
    </location>
</feature>
<feature type="compositionally biased region" description="Polar residues" evidence="1">
    <location>
        <begin position="906"/>
        <end position="916"/>
    </location>
</feature>
<evidence type="ECO:0000313" key="2">
    <source>
        <dbReference type="EMBL" id="EGR32329.1"/>
    </source>
</evidence>
<dbReference type="Proteomes" id="UP000008983">
    <property type="component" value="Unassembled WGS sequence"/>
</dbReference>
<feature type="region of interest" description="Disordered" evidence="1">
    <location>
        <begin position="393"/>
        <end position="733"/>
    </location>
</feature>
<feature type="compositionally biased region" description="Polar residues" evidence="1">
    <location>
        <begin position="1036"/>
        <end position="1046"/>
    </location>
</feature>
<name>G0QR28_ICHMU</name>
<feature type="compositionally biased region" description="Low complexity" evidence="1">
    <location>
        <begin position="861"/>
        <end position="883"/>
    </location>
</feature>
<feature type="compositionally biased region" description="Basic and acidic residues" evidence="1">
    <location>
        <begin position="779"/>
        <end position="790"/>
    </location>
</feature>
<dbReference type="RefSeq" id="XP_004035815.1">
    <property type="nucleotide sequence ID" value="XM_004035767.1"/>
</dbReference>
<feature type="compositionally biased region" description="Polar residues" evidence="1">
    <location>
        <begin position="409"/>
        <end position="419"/>
    </location>
</feature>
<organism evidence="2 3">
    <name type="scientific">Ichthyophthirius multifiliis</name>
    <name type="common">White spot disease agent</name>
    <name type="synonym">Ich</name>
    <dbReference type="NCBI Taxonomy" id="5932"/>
    <lineage>
        <taxon>Eukaryota</taxon>
        <taxon>Sar</taxon>
        <taxon>Alveolata</taxon>
        <taxon>Ciliophora</taxon>
        <taxon>Intramacronucleata</taxon>
        <taxon>Oligohymenophorea</taxon>
        <taxon>Hymenostomatida</taxon>
        <taxon>Ophryoglenina</taxon>
        <taxon>Ichthyophthirius</taxon>
    </lineage>
</organism>
<feature type="compositionally biased region" description="Polar residues" evidence="1">
    <location>
        <begin position="229"/>
        <end position="239"/>
    </location>
</feature>
<feature type="compositionally biased region" description="Basic and acidic residues" evidence="1">
    <location>
        <begin position="917"/>
        <end position="926"/>
    </location>
</feature>
<feature type="compositionally biased region" description="Basic residues" evidence="1">
    <location>
        <begin position="608"/>
        <end position="626"/>
    </location>
</feature>
<gene>
    <name evidence="2" type="ORF">IMG5_087920</name>
</gene>
<feature type="compositionally biased region" description="Acidic residues" evidence="1">
    <location>
        <begin position="693"/>
        <end position="702"/>
    </location>
</feature>
<feature type="compositionally biased region" description="Polar residues" evidence="1">
    <location>
        <begin position="1104"/>
        <end position="1124"/>
    </location>
</feature>
<feature type="region of interest" description="Disordered" evidence="1">
    <location>
        <begin position="770"/>
        <end position="1078"/>
    </location>
</feature>
<dbReference type="InParanoid" id="G0QR28"/>
<proteinExistence type="predicted"/>
<reference evidence="2 3" key="1">
    <citation type="submission" date="2011-07" db="EMBL/GenBank/DDBJ databases">
        <authorList>
            <person name="Coyne R."/>
            <person name="Brami D."/>
            <person name="Johnson J."/>
            <person name="Hostetler J."/>
            <person name="Hannick L."/>
            <person name="Clark T."/>
            <person name="Cassidy-Hanley D."/>
            <person name="Inman J."/>
        </authorList>
    </citation>
    <scope>NUCLEOTIDE SEQUENCE [LARGE SCALE GENOMIC DNA]</scope>
    <source>
        <strain evidence="2 3">G5</strain>
    </source>
</reference>
<evidence type="ECO:0000313" key="3">
    <source>
        <dbReference type="Proteomes" id="UP000008983"/>
    </source>
</evidence>
<protein>
    <submittedName>
        <fullName evidence="2">Uncharacterized protein</fullName>
    </submittedName>
</protein>
<feature type="compositionally biased region" description="Polar residues" evidence="1">
    <location>
        <begin position="984"/>
        <end position="994"/>
    </location>
</feature>
<sequence length="1144" mass="131299">MTQFTTLRQEIRNWTLQSDDKRVAPLDIYSQQQCEQQSIQKDIPLLGQISTQNDSKKIEYFKKALQFGMEAFSIAQDDLIEDAFDEKSVSQSSQMLPQNQSSNKSIRVPHFIGSKSFYKDPFLGLVGNFEDEDDIISIQKSRKPSTILSQQIQINQNNENPYNEIPFQNNCIPPPPHSFQNSIIPPPPDPIVAIPSSLSKNMDVSNLDSKLPTSIPPPPLIKLNQEVSLTSESQHQQALKNKEIPEKEHAEEQEKPIQFQKPKAPLSVQDELKRIHQQKMGLVQQLNEEEPKNDNTNQKTTDALNEKMNEERNTNKLGSIIPIYARKSQNIFIDSDEEDDDGSKKLFSRQQSNKFDINMLISKKTVFQNNANEDQDSPQEKKVKFVDQIKNETAAQEPVNDGQSKGKDSLSQPVPSQGNPVQVVPIIQKQQSSKKRLTKLFDDDDEEDPFETARKIGSQYKRQIIAPVIQQNERKKGKKGLFDDSDEDDEIVPKSDKQNALQPKGILRAQNTTGNIGGVDKKKIVGSLFNDDDDEEEDQFKKKQSNVPIVKIDSSVVGKSQRNNSVKQIFEDSDEDVDSKIKNSQDEKEQKRQEELKKEKEENERKLKQQKNKKKNQNNNNKKKNKKENQNNNNKKKNKKENQNNNNKKKNKKENQNNNNKKNKKYNKKDSSSNVPVIPQRVAVFKKRNLIEDSSENDDSNEESTPKQNPQKSPQMPHLPVTKPPIEVQNNDKKILPQTIQKYSKILKYELECDIKSKFTEFRKQRRMLMGMTPPSLRYKQEDEKKKVNEEVEEEEEDKDQIQKQTERSAPPLKKRKPRTIIPFHDEKSNKQTNFLNQEYDLPLQVQQREINIQPKIPQNQEIKPIQPPTQQQQKQIQAQLPKINDKPSKKNISFSSDEDDKPLITTKQQQQNNLSDIKKEVEEIKPIQPVSQNPLGRPSNPLSRISEQPKVALPKISENPLQNNKDQKKKKVIFGDESEDEQNNFAQKMPQKQSVVPPPVVRSNLPSLSSQGGPSKKKKGLFDDDDDDEQEVKQVKNQQRTQSKITLFGGSSDENDDFAIKPNRGNSKIINNNNNNNILKPVSRTGTIKSLFDDDDEDDKGNNLLNKQNNDLISGRNTKSIGSNNNNNNTQKQKKRTLFDDDD</sequence>
<dbReference type="EMBL" id="GL983717">
    <property type="protein sequence ID" value="EGR32329.1"/>
    <property type="molecule type" value="Genomic_DNA"/>
</dbReference>
<feature type="compositionally biased region" description="Low complexity" evidence="1">
    <location>
        <begin position="420"/>
        <end position="431"/>
    </location>
</feature>
<keyword evidence="3" id="KW-1185">Reference proteome</keyword>
<dbReference type="AlphaFoldDB" id="G0QR28"/>
<dbReference type="GeneID" id="14908487"/>
<feature type="compositionally biased region" description="Polar residues" evidence="1">
    <location>
        <begin position="930"/>
        <end position="947"/>
    </location>
</feature>
<feature type="region of interest" description="Disordered" evidence="1">
    <location>
        <begin position="1094"/>
        <end position="1144"/>
    </location>
</feature>
<accession>G0QR28</accession>
<feature type="compositionally biased region" description="Basic and acidic residues" evidence="1">
    <location>
        <begin position="578"/>
        <end position="607"/>
    </location>
</feature>
<dbReference type="STRING" id="857967.G0QR28"/>
<dbReference type="OMA" id="MEREMLT"/>
<feature type="compositionally biased region" description="Low complexity" evidence="1">
    <location>
        <begin position="1002"/>
        <end position="1015"/>
    </location>
</feature>
<evidence type="ECO:0000256" key="1">
    <source>
        <dbReference type="SAM" id="MobiDB-lite"/>
    </source>
</evidence>